<feature type="binding site" evidence="6">
    <location>
        <position position="175"/>
    </location>
    <ligand>
        <name>(6S)-5,6,7,8-tetrahydrofolate</name>
        <dbReference type="ChEBI" id="CHEBI:57453"/>
    </ligand>
</feature>
<evidence type="ECO:0000256" key="2">
    <source>
        <dbReference type="ARBA" id="ARBA00006376"/>
    </source>
</evidence>
<dbReference type="HAMAP" id="MF_00051">
    <property type="entry name" value="SHMT"/>
    <property type="match status" value="1"/>
</dbReference>
<evidence type="ECO:0000256" key="3">
    <source>
        <dbReference type="ARBA" id="ARBA00022563"/>
    </source>
</evidence>
<comment type="similarity">
    <text evidence="2 6">Belongs to the SHMT family.</text>
</comment>
<feature type="binding site" evidence="6">
    <location>
        <begin position="179"/>
        <end position="181"/>
    </location>
    <ligand>
        <name>(6S)-5,6,7,8-tetrahydrofolate</name>
        <dbReference type="ChEBI" id="CHEBI:57453"/>
    </ligand>
</feature>
<dbReference type="NCBIfam" id="NF010094">
    <property type="entry name" value="PRK13580.1"/>
    <property type="match status" value="1"/>
</dbReference>
<dbReference type="SUPFAM" id="SSF53383">
    <property type="entry name" value="PLP-dependent transferases"/>
    <property type="match status" value="1"/>
</dbReference>
<dbReference type="GO" id="GO:0004372">
    <property type="term" value="F:glycine hydroxymethyltransferase activity"/>
    <property type="evidence" value="ECO:0007669"/>
    <property type="project" value="UniProtKB-EC"/>
</dbReference>
<dbReference type="Gene3D" id="3.40.640.10">
    <property type="entry name" value="Type I PLP-dependent aspartate aminotransferase-like (Major domain)"/>
    <property type="match status" value="1"/>
</dbReference>
<dbReference type="InterPro" id="IPR015421">
    <property type="entry name" value="PyrdxlP-dep_Trfase_major"/>
</dbReference>
<dbReference type="RefSeq" id="WP_020355925.1">
    <property type="nucleotide sequence ID" value="NZ_KE360587.1"/>
</dbReference>
<comment type="caution">
    <text evidence="6">Lacks conserved residue(s) required for the propagation of feature annotation.</text>
</comment>
<comment type="subcellular location">
    <subcellularLocation>
        <location evidence="6">Cytoplasm</location>
    </subcellularLocation>
</comment>
<dbReference type="Proteomes" id="UP000014821">
    <property type="component" value="Unassembled WGS sequence"/>
</dbReference>
<evidence type="ECO:0000256" key="6">
    <source>
        <dbReference type="HAMAP-Rule" id="MF_00051"/>
    </source>
</evidence>
<evidence type="ECO:0000259" key="7">
    <source>
        <dbReference type="Pfam" id="PF00464"/>
    </source>
</evidence>
<feature type="domain" description="Serine hydroxymethyltransferase-like" evidence="7">
    <location>
        <begin position="170"/>
        <end position="441"/>
    </location>
</feature>
<dbReference type="Gene3D" id="3.90.1150.10">
    <property type="entry name" value="Aspartate Aminotransferase, domain 1"/>
    <property type="match status" value="1"/>
</dbReference>
<evidence type="ECO:0000256" key="4">
    <source>
        <dbReference type="ARBA" id="ARBA00022679"/>
    </source>
</evidence>
<dbReference type="CDD" id="cd00378">
    <property type="entry name" value="SHMT"/>
    <property type="match status" value="1"/>
</dbReference>
<evidence type="ECO:0000313" key="9">
    <source>
        <dbReference type="Proteomes" id="UP000014821"/>
    </source>
</evidence>
<evidence type="ECO:0000256" key="1">
    <source>
        <dbReference type="ARBA" id="ARBA00001933"/>
    </source>
</evidence>
<evidence type="ECO:0000256" key="5">
    <source>
        <dbReference type="ARBA" id="ARBA00022898"/>
    </source>
</evidence>
<feature type="domain" description="Serine hydroxymethyltransferase-like" evidence="7">
    <location>
        <begin position="39"/>
        <end position="135"/>
    </location>
</feature>
<comment type="cofactor">
    <cofactor evidence="1 6">
        <name>pyridoxal 5'-phosphate</name>
        <dbReference type="ChEBI" id="CHEBI:597326"/>
    </cofactor>
</comment>
<comment type="pathway">
    <text evidence="6">Amino-acid biosynthesis; glycine biosynthesis; glycine from L-serine: step 1/1.</text>
</comment>
<dbReference type="InterPro" id="IPR019798">
    <property type="entry name" value="Ser_HO-MeTrfase_PLP_BS"/>
</dbReference>
<dbReference type="PANTHER" id="PTHR11680:SF35">
    <property type="entry name" value="SERINE HYDROXYMETHYLTRANSFERASE 1"/>
    <property type="match status" value="1"/>
</dbReference>
<dbReference type="InterPro" id="IPR015424">
    <property type="entry name" value="PyrdxlP-dep_Trfase"/>
</dbReference>
<accession>A0ABP2X6L0</accession>
<feature type="site" description="Plays an important role in substrate specificity" evidence="6">
    <location>
        <position position="287"/>
    </location>
</feature>
<dbReference type="NCBIfam" id="NF000586">
    <property type="entry name" value="PRK00011.1"/>
    <property type="match status" value="1"/>
</dbReference>
<dbReference type="EMBL" id="ATND01000001">
    <property type="protein sequence ID" value="EPP38474.1"/>
    <property type="molecule type" value="Genomic_DNA"/>
</dbReference>
<dbReference type="InterPro" id="IPR001085">
    <property type="entry name" value="Ser_HO-MeTrfase"/>
</dbReference>
<comment type="subunit">
    <text evidence="6">Homodimer.</text>
</comment>
<protein>
    <recommendedName>
        <fullName evidence="6">Serine hydroxymethyltransferase</fullName>
        <shortName evidence="6">SHMT</shortName>
        <shortName evidence="6">Serine methylase</shortName>
        <ecNumber evidence="6">2.1.2.1</ecNumber>
    </recommendedName>
</protein>
<keyword evidence="5 6" id="KW-0663">Pyridoxal phosphate</keyword>
<gene>
    <name evidence="6 8" type="primary">glyA</name>
    <name evidence="8" type="ORF">CP10881SC42_0460</name>
</gene>
<keyword evidence="6" id="KW-0028">Amino-acid biosynthesis</keyword>
<keyword evidence="9" id="KW-1185">Reference proteome</keyword>
<dbReference type="PROSITE" id="PS00096">
    <property type="entry name" value="SHMT"/>
    <property type="match status" value="1"/>
</dbReference>
<keyword evidence="3 6" id="KW-0554">One-carbon metabolism</keyword>
<name>A0ABP2X6L0_9CHLA</name>
<dbReference type="EC" id="2.1.2.1" evidence="6"/>
<dbReference type="InterPro" id="IPR049943">
    <property type="entry name" value="Ser_HO-MeTrfase-like"/>
</dbReference>
<keyword evidence="6" id="KW-0963">Cytoplasm</keyword>
<comment type="function">
    <text evidence="6">Catalyzes the reversible interconversion of serine and glycine with tetrahydrofolate (THF) serving as the one-carbon carrier. This reaction serves as the major source of one-carbon groups required for the biosynthesis of purines, thymidylate, methionine, and other important biomolecules. Also exhibits THF-independent aldolase activity toward beta-hydroxyamino acids, producing glycine and aldehydes, via a retro-aldol mechanism.</text>
</comment>
<evidence type="ECO:0000313" key="8">
    <source>
        <dbReference type="EMBL" id="EPP38474.1"/>
    </source>
</evidence>
<comment type="pathway">
    <text evidence="6">One-carbon metabolism; tetrahydrofolate interconversion.</text>
</comment>
<dbReference type="PIRSF" id="PIRSF000412">
    <property type="entry name" value="SHMT"/>
    <property type="match status" value="1"/>
</dbReference>
<dbReference type="InterPro" id="IPR015422">
    <property type="entry name" value="PyrdxlP-dep_Trfase_small"/>
</dbReference>
<proteinExistence type="inferred from homology"/>
<dbReference type="Pfam" id="PF00464">
    <property type="entry name" value="SHMT"/>
    <property type="match status" value="2"/>
</dbReference>
<reference evidence="8" key="1">
    <citation type="submission" date="2013-04" db="EMBL/GenBank/DDBJ databases">
        <title>Genome sequence of Chlamydia psittaci 10_881_SC42.</title>
        <authorList>
            <person name="Huot-Creasy H."/>
            <person name="McCracken C.L."/>
            <person name="Humphries M."/>
            <person name="Sachse K."/>
            <person name="Laroucau K."/>
            <person name="Bavoil P."/>
            <person name="Myers G.S."/>
        </authorList>
    </citation>
    <scope>NUCLEOTIDE SEQUENCE [LARGE SCALE GENOMIC DNA]</scope>
    <source>
        <strain evidence="8">10_881_SC42</strain>
    </source>
</reference>
<feature type="modified residue" description="N6-(pyridoxal phosphate)lysine" evidence="6">
    <location>
        <position position="288"/>
    </location>
</feature>
<keyword evidence="4 6" id="KW-0808">Transferase</keyword>
<sequence length="496" mass="54515">MSSLLHKFLENTGKRSQDLASTAYLAALDHLIHSFPSIGKSIINELKSQRSCLKMIASENYSSLSVQLAMGNLLTDKYCEGSPFKRFYSCCENVDAIEWECVETAKELFGAESVCVQPHSGADANLLAMMAIITHKIQGPAVNRLGYKNINDLTEKEYVELRNEIGSHVCLGPSLNSGGHLTHGTVRLNIMSKLMRCLPYEVNRKTERFDYAEIARLVRTHKPTILIAGYSSYSRRLNFSTLKQIADDSGAILWVDMAHFAGLVAGGVFVEEENPIPFADIVTTTTHKTLRGPRGGIVLASKEYEGMLNRSCPLMMGGPLPHMIAAKAIALKEALTVDFKKYAHQVVDNARLLAEHFQKQGLRILTGGTDNHMVIIDLSSLGISGKLAEDVLSSLGIAVNRNTIPSDSPGKWETSGIRLGTAALTTLGMGSSEMEEVANIIVKVLRNITLRRNADNSLSKNEEKLPDSIAQEARERVTNLLTRFPLYPEIDLEALV</sequence>
<comment type="catalytic activity">
    <reaction evidence="6">
        <text>(6R)-5,10-methylene-5,6,7,8-tetrahydrofolate + glycine + H2O = (6S)-5,6,7,8-tetrahydrofolate + L-serine</text>
        <dbReference type="Rhea" id="RHEA:15481"/>
        <dbReference type="ChEBI" id="CHEBI:15377"/>
        <dbReference type="ChEBI" id="CHEBI:15636"/>
        <dbReference type="ChEBI" id="CHEBI:33384"/>
        <dbReference type="ChEBI" id="CHEBI:57305"/>
        <dbReference type="ChEBI" id="CHEBI:57453"/>
        <dbReference type="EC" id="2.1.2.1"/>
    </reaction>
</comment>
<dbReference type="PANTHER" id="PTHR11680">
    <property type="entry name" value="SERINE HYDROXYMETHYLTRANSFERASE"/>
    <property type="match status" value="1"/>
</dbReference>
<organism evidence="8 9">
    <name type="scientific">Chlamydia avium</name>
    <dbReference type="NCBI Taxonomy" id="1457141"/>
    <lineage>
        <taxon>Bacteria</taxon>
        <taxon>Pseudomonadati</taxon>
        <taxon>Chlamydiota</taxon>
        <taxon>Chlamydiia</taxon>
        <taxon>Chlamydiales</taxon>
        <taxon>Chlamydiaceae</taxon>
        <taxon>Chlamydia/Chlamydophila group</taxon>
        <taxon>Chlamydia</taxon>
    </lineage>
</organism>
<comment type="caution">
    <text evidence="8">The sequence shown here is derived from an EMBL/GenBank/DDBJ whole genome shotgun (WGS) entry which is preliminary data.</text>
</comment>
<dbReference type="InterPro" id="IPR039429">
    <property type="entry name" value="SHMT-like_dom"/>
</dbReference>